<reference evidence="1 2" key="1">
    <citation type="submission" date="2014-07" db="EMBL/GenBank/DDBJ databases">
        <title>Draft genome of Clostridium sulfidigenes 113A isolated from sediments associated with methane hydrate from Krishna Godavari basin.</title>
        <authorList>
            <person name="Honkalas V.S."/>
            <person name="Dabir A.P."/>
            <person name="Arora P."/>
            <person name="Dhakephalkar P.K."/>
        </authorList>
    </citation>
    <scope>NUCLEOTIDE SEQUENCE [LARGE SCALE GENOMIC DNA]</scope>
    <source>
        <strain evidence="1 2">113A</strain>
    </source>
</reference>
<protein>
    <submittedName>
        <fullName evidence="1">Uncharacterized protein</fullName>
    </submittedName>
</protein>
<comment type="caution">
    <text evidence="1">The sequence shown here is derived from an EMBL/GenBank/DDBJ whole genome shotgun (WGS) entry which is preliminary data.</text>
</comment>
<sequence>MINDVPSIIYDKNKNPLRVIKSSRVFFKKHGRVGYVFHVEREERITSISEFDLVEDNGNFVVTKDIFENSDTM</sequence>
<keyword evidence="2" id="KW-1185">Reference proteome</keyword>
<evidence type="ECO:0000313" key="2">
    <source>
        <dbReference type="Proteomes" id="UP000028542"/>
    </source>
</evidence>
<dbReference type="eggNOG" id="ENOG5030VJR">
    <property type="taxonomic scope" value="Bacteria"/>
</dbReference>
<accession>A0A084JF43</accession>
<dbReference type="STRING" id="318464.IO99_04735"/>
<evidence type="ECO:0000313" key="1">
    <source>
        <dbReference type="EMBL" id="KEZ87577.1"/>
    </source>
</evidence>
<organism evidence="1 2">
    <name type="scientific">Clostridium sulfidigenes</name>
    <dbReference type="NCBI Taxonomy" id="318464"/>
    <lineage>
        <taxon>Bacteria</taxon>
        <taxon>Bacillati</taxon>
        <taxon>Bacillota</taxon>
        <taxon>Clostridia</taxon>
        <taxon>Eubacteriales</taxon>
        <taxon>Clostridiaceae</taxon>
        <taxon>Clostridium</taxon>
    </lineage>
</organism>
<gene>
    <name evidence="1" type="ORF">IO99_04735</name>
</gene>
<dbReference type="AlphaFoldDB" id="A0A084JF43"/>
<proteinExistence type="predicted"/>
<name>A0A084JF43_9CLOT</name>
<dbReference type="Proteomes" id="UP000028542">
    <property type="component" value="Unassembled WGS sequence"/>
</dbReference>
<dbReference type="EMBL" id="JPMD01000010">
    <property type="protein sequence ID" value="KEZ87577.1"/>
    <property type="molecule type" value="Genomic_DNA"/>
</dbReference>
<dbReference type="RefSeq" id="WP_035130819.1">
    <property type="nucleotide sequence ID" value="NZ_JPMD01000010.1"/>
</dbReference>